<accession>A0ABQ9VXW4</accession>
<evidence type="ECO:0000313" key="3">
    <source>
        <dbReference type="Proteomes" id="UP001266305"/>
    </source>
</evidence>
<keyword evidence="2" id="KW-0347">Helicase</keyword>
<dbReference type="Proteomes" id="UP001266305">
    <property type="component" value="Unassembled WGS sequence"/>
</dbReference>
<dbReference type="GO" id="GO:0004386">
    <property type="term" value="F:helicase activity"/>
    <property type="evidence" value="ECO:0007669"/>
    <property type="project" value="UniProtKB-KW"/>
</dbReference>
<sequence length="130" mass="14750">MNYMSKVREVEKRHFLDSMSHLPMKLLCKRIEKRNLKLQQWNLKLQGASNLTLSEIQNGDVSEETLRAGKVKKSKHSTNVGLSEAQNGDLSHEARENIKVKKYPQKSILLTSGEAAMQSPNSESKEKNAE</sequence>
<protein>
    <submittedName>
        <fullName evidence="2">ATP-dependent RNA helicase ddx18</fullName>
    </submittedName>
</protein>
<comment type="caution">
    <text evidence="2">The sequence shown here is derived from an EMBL/GenBank/DDBJ whole genome shotgun (WGS) entry which is preliminary data.</text>
</comment>
<keyword evidence="2" id="KW-0547">Nucleotide-binding</keyword>
<keyword evidence="3" id="KW-1185">Reference proteome</keyword>
<keyword evidence="2" id="KW-0067">ATP-binding</keyword>
<feature type="region of interest" description="Disordered" evidence="1">
    <location>
        <begin position="67"/>
        <end position="130"/>
    </location>
</feature>
<feature type="compositionally biased region" description="Basic and acidic residues" evidence="1">
    <location>
        <begin position="90"/>
        <end position="99"/>
    </location>
</feature>
<organism evidence="2 3">
    <name type="scientific">Saguinus oedipus</name>
    <name type="common">Cotton-top tamarin</name>
    <name type="synonym">Oedipomidas oedipus</name>
    <dbReference type="NCBI Taxonomy" id="9490"/>
    <lineage>
        <taxon>Eukaryota</taxon>
        <taxon>Metazoa</taxon>
        <taxon>Chordata</taxon>
        <taxon>Craniata</taxon>
        <taxon>Vertebrata</taxon>
        <taxon>Euteleostomi</taxon>
        <taxon>Mammalia</taxon>
        <taxon>Eutheria</taxon>
        <taxon>Euarchontoglires</taxon>
        <taxon>Primates</taxon>
        <taxon>Haplorrhini</taxon>
        <taxon>Platyrrhini</taxon>
        <taxon>Cebidae</taxon>
        <taxon>Callitrichinae</taxon>
        <taxon>Saguinus</taxon>
    </lineage>
</organism>
<gene>
    <name evidence="2" type="primary">DDX18_3</name>
    <name evidence="2" type="ORF">P7K49_007253</name>
</gene>
<keyword evidence="2" id="KW-0378">Hydrolase</keyword>
<name>A0ABQ9VXW4_SAGOE</name>
<evidence type="ECO:0000313" key="2">
    <source>
        <dbReference type="EMBL" id="KAK2112987.1"/>
    </source>
</evidence>
<dbReference type="EMBL" id="JASSZA010000004">
    <property type="protein sequence ID" value="KAK2112987.1"/>
    <property type="molecule type" value="Genomic_DNA"/>
</dbReference>
<feature type="compositionally biased region" description="Polar residues" evidence="1">
    <location>
        <begin position="77"/>
        <end position="89"/>
    </location>
</feature>
<proteinExistence type="predicted"/>
<reference evidence="2 3" key="1">
    <citation type="submission" date="2023-05" db="EMBL/GenBank/DDBJ databases">
        <title>B98-5 Cell Line De Novo Hybrid Assembly: An Optical Mapping Approach.</title>
        <authorList>
            <person name="Kananen K."/>
            <person name="Auerbach J.A."/>
            <person name="Kautto E."/>
            <person name="Blachly J.S."/>
        </authorList>
    </citation>
    <scope>NUCLEOTIDE SEQUENCE [LARGE SCALE GENOMIC DNA]</scope>
    <source>
        <strain evidence="2">B95-8</strain>
        <tissue evidence="2">Cell line</tissue>
    </source>
</reference>
<evidence type="ECO:0000256" key="1">
    <source>
        <dbReference type="SAM" id="MobiDB-lite"/>
    </source>
</evidence>